<dbReference type="Proteomes" id="UP000217549">
    <property type="component" value="Chromosome I"/>
</dbReference>
<dbReference type="InterPro" id="IPR008912">
    <property type="entry name" value="Uncharacterised_CoxE"/>
</dbReference>
<organism evidence="2 3">
    <name type="scientific">Anaerobutyricum hallii</name>
    <dbReference type="NCBI Taxonomy" id="39488"/>
    <lineage>
        <taxon>Bacteria</taxon>
        <taxon>Bacillati</taxon>
        <taxon>Bacillota</taxon>
        <taxon>Clostridia</taxon>
        <taxon>Lachnospirales</taxon>
        <taxon>Lachnospiraceae</taxon>
        <taxon>Anaerobutyricum</taxon>
    </lineage>
</organism>
<sequence length="537" mass="63540">MIFDYITEFAGYLNDRGYAVTQNKISRFLSLKNEETDFTREAEIIPLMKLCFCRNKEEADSFSDYFYQYIKDYKGSYAREKQRIRKEHQEQIEYSKSQKEKIQKEITGVRQEIEEKRKAVLEEKEMLHIPKTQKNYLKKQEVKFKQYFTKQEKNLLLSLSKDQTELSEDSKKTFQSLRKKLPEKAEKALLSGKMDAFEIYQNIFKILEKAKIQVIYYEKYIEDKIARETKELKNQQIELENKLQRLEREEKRIQVELDSRLFALTRQFTEKSVSKIHRKNFIGGGAVQLLEETLPEFMEKPFKKLDKKEKEYIYQYIRQNIVSFKTRLGRYLNTQERRKIDMGKTIQAACKTGGIPFEVCFAKSKRNRSNLILILDISGSCKEASEMMLGFMYLLKDVFAGGCRVYVFVNSLYDVTEIMETDSIDKAVQSVLQAVPAKGVYSDYNRPLEMLWKKNRKYLKKDSFILFLGDYRNNKNPSGTEWMKNIHARAKKMFFLNTEQAAKWNQGDSIASVYAAFAPMYEIQTPADLIRFISQIR</sequence>
<accession>A0A285PSW2</accession>
<evidence type="ECO:0000313" key="2">
    <source>
        <dbReference type="EMBL" id="SOB72357.1"/>
    </source>
</evidence>
<feature type="coiled-coil region" evidence="1">
    <location>
        <begin position="85"/>
        <end position="119"/>
    </location>
</feature>
<proteinExistence type="predicted"/>
<protein>
    <submittedName>
        <fullName evidence="2">VWA domain containing CoxE-like protein</fullName>
    </submittedName>
</protein>
<dbReference type="Pfam" id="PF05762">
    <property type="entry name" value="VWA_CoxE"/>
    <property type="match status" value="1"/>
</dbReference>
<dbReference type="RefSeq" id="WP_096240216.1">
    <property type="nucleotide sequence ID" value="NZ_LT907978.1"/>
</dbReference>
<dbReference type="EMBL" id="LT907978">
    <property type="protein sequence ID" value="SOB72357.1"/>
    <property type="molecule type" value="Genomic_DNA"/>
</dbReference>
<name>A0A285PSW2_9FIRM</name>
<dbReference type="PANTHER" id="PTHR39338:SF7">
    <property type="entry name" value="BLL6692 PROTEIN"/>
    <property type="match status" value="1"/>
</dbReference>
<feature type="coiled-coil region" evidence="1">
    <location>
        <begin position="222"/>
        <end position="259"/>
    </location>
</feature>
<gene>
    <name evidence="2" type="ORF">EHLA_1647</name>
</gene>
<reference evidence="3" key="1">
    <citation type="submission" date="2017-09" db="EMBL/GenBank/DDBJ databases">
        <authorList>
            <person name="Shetty A S."/>
        </authorList>
    </citation>
    <scope>NUCLEOTIDE SEQUENCE [LARGE SCALE GENOMIC DNA]</scope>
</reference>
<dbReference type="AlphaFoldDB" id="A0A285PSW2"/>
<dbReference type="KEGG" id="ehl:EHLA_1647"/>
<evidence type="ECO:0000256" key="1">
    <source>
        <dbReference type="SAM" id="Coils"/>
    </source>
</evidence>
<keyword evidence="1" id="KW-0175">Coiled coil</keyword>
<keyword evidence="3" id="KW-1185">Reference proteome</keyword>
<evidence type="ECO:0000313" key="3">
    <source>
        <dbReference type="Proteomes" id="UP000217549"/>
    </source>
</evidence>
<dbReference type="PANTHER" id="PTHR39338">
    <property type="entry name" value="BLL5662 PROTEIN-RELATED"/>
    <property type="match status" value="1"/>
</dbReference>